<dbReference type="AlphaFoldDB" id="A0A485A207"/>
<feature type="transmembrane region" description="Helical" evidence="1">
    <location>
        <begin position="139"/>
        <end position="162"/>
    </location>
</feature>
<proteinExistence type="predicted"/>
<feature type="transmembrane region" description="Helical" evidence="1">
    <location>
        <begin position="102"/>
        <end position="127"/>
    </location>
</feature>
<evidence type="ECO:0000313" key="3">
    <source>
        <dbReference type="Proteomes" id="UP000345637"/>
    </source>
</evidence>
<keyword evidence="1" id="KW-1133">Transmembrane helix</keyword>
<keyword evidence="1" id="KW-0812">Transmembrane</keyword>
<gene>
    <name evidence="2" type="ORF">NCTC12998_00078</name>
</gene>
<dbReference type="InterPro" id="IPR021329">
    <property type="entry name" value="DUF2938"/>
</dbReference>
<accession>A0A485A207</accession>
<sequence>MDMMIFFKTAITGIGATLVMDLWSLLQKYLLKVPPLNYALVGRWILWLPRGKYWHHTIASTPRIQGEMFTGWVFHYLIGGIFAFVPLMLSATVWLSEPSLNIGILAGLSTLFAPFMILQPAFGFGIAASRTPRPWLARLLSLLTHLAYGGGLYIAALMINAWG</sequence>
<dbReference type="Pfam" id="PF11158">
    <property type="entry name" value="DUF2938"/>
    <property type="match status" value="1"/>
</dbReference>
<name>A0A485A207_RAOPL</name>
<dbReference type="EMBL" id="CAADJE010000001">
    <property type="protein sequence ID" value="VFS55387.1"/>
    <property type="molecule type" value="Genomic_DNA"/>
</dbReference>
<evidence type="ECO:0000313" key="2">
    <source>
        <dbReference type="EMBL" id="VFS55387.1"/>
    </source>
</evidence>
<dbReference type="Proteomes" id="UP000345637">
    <property type="component" value="Unassembled WGS sequence"/>
</dbReference>
<keyword evidence="1" id="KW-0472">Membrane</keyword>
<organism evidence="2 3">
    <name type="scientific">Raoultella planticola</name>
    <name type="common">Klebsiella planticola</name>
    <dbReference type="NCBI Taxonomy" id="575"/>
    <lineage>
        <taxon>Bacteria</taxon>
        <taxon>Pseudomonadati</taxon>
        <taxon>Pseudomonadota</taxon>
        <taxon>Gammaproteobacteria</taxon>
        <taxon>Enterobacterales</taxon>
        <taxon>Enterobacteriaceae</taxon>
        <taxon>Klebsiella/Raoultella group</taxon>
        <taxon>Raoultella</taxon>
    </lineage>
</organism>
<evidence type="ECO:0000256" key="1">
    <source>
        <dbReference type="SAM" id="Phobius"/>
    </source>
</evidence>
<feature type="transmembrane region" description="Helical" evidence="1">
    <location>
        <begin position="6"/>
        <end position="26"/>
    </location>
</feature>
<protein>
    <submittedName>
        <fullName evidence="2">Protein of uncharacterized function (DUF2938)</fullName>
    </submittedName>
</protein>
<reference evidence="2 3" key="1">
    <citation type="submission" date="2019-03" db="EMBL/GenBank/DDBJ databases">
        <authorList>
            <consortium name="Pathogen Informatics"/>
        </authorList>
    </citation>
    <scope>NUCLEOTIDE SEQUENCE [LARGE SCALE GENOMIC DNA]</scope>
    <source>
        <strain evidence="2 3">NCTC12998</strain>
    </source>
</reference>
<feature type="transmembrane region" description="Helical" evidence="1">
    <location>
        <begin position="73"/>
        <end position="96"/>
    </location>
</feature>